<sequence length="177" mass="19621">MVFWTASDQGNLSVAVRQMLEAILTGLNNEECKYVRFRFCESKSCNLQGKARFYKAGRPGTPIAFSGLEILQPRDAMYLYSEGVSARVAMDLLEAEVSKLCFAMTRGQMISSGGSYSETHTGGGPIGPWIILFCKEGSEVAVRISQERLPGEVAAAEVEEERNRRRDADSYPEQFTT</sequence>
<evidence type="ECO:0000256" key="1">
    <source>
        <dbReference type="SAM" id="MobiDB-lite"/>
    </source>
</evidence>
<evidence type="ECO:0000313" key="3">
    <source>
        <dbReference type="Proteomes" id="UP000176431"/>
    </source>
</evidence>
<organism evidence="2 3">
    <name type="scientific">Candidatus Azambacteria bacterium RIFCSPHIGHO2_01_FULL_40_24</name>
    <dbReference type="NCBI Taxonomy" id="1797301"/>
    <lineage>
        <taxon>Bacteria</taxon>
        <taxon>Candidatus Azamiibacteriota</taxon>
    </lineage>
</organism>
<dbReference type="AlphaFoldDB" id="A0A1F5B3C8"/>
<dbReference type="Proteomes" id="UP000176431">
    <property type="component" value="Unassembled WGS sequence"/>
</dbReference>
<feature type="region of interest" description="Disordered" evidence="1">
    <location>
        <begin position="152"/>
        <end position="177"/>
    </location>
</feature>
<reference evidence="2 3" key="1">
    <citation type="journal article" date="2016" name="Nat. Commun.">
        <title>Thousands of microbial genomes shed light on interconnected biogeochemical processes in an aquifer system.</title>
        <authorList>
            <person name="Anantharaman K."/>
            <person name="Brown C.T."/>
            <person name="Hug L.A."/>
            <person name="Sharon I."/>
            <person name="Castelle C.J."/>
            <person name="Probst A.J."/>
            <person name="Thomas B.C."/>
            <person name="Singh A."/>
            <person name="Wilkins M.J."/>
            <person name="Karaoz U."/>
            <person name="Brodie E.L."/>
            <person name="Williams K.H."/>
            <person name="Hubbard S.S."/>
            <person name="Banfield J.F."/>
        </authorList>
    </citation>
    <scope>NUCLEOTIDE SEQUENCE [LARGE SCALE GENOMIC DNA]</scope>
</reference>
<protein>
    <submittedName>
        <fullName evidence="2">Uncharacterized protein</fullName>
    </submittedName>
</protein>
<name>A0A1F5B3C8_9BACT</name>
<gene>
    <name evidence="2" type="ORF">A2819_00150</name>
</gene>
<evidence type="ECO:0000313" key="2">
    <source>
        <dbReference type="EMBL" id="OGD25109.1"/>
    </source>
</evidence>
<proteinExistence type="predicted"/>
<accession>A0A1F5B3C8</accession>
<dbReference type="EMBL" id="MEYK01000023">
    <property type="protein sequence ID" value="OGD25109.1"/>
    <property type="molecule type" value="Genomic_DNA"/>
</dbReference>
<comment type="caution">
    <text evidence="2">The sequence shown here is derived from an EMBL/GenBank/DDBJ whole genome shotgun (WGS) entry which is preliminary data.</text>
</comment>